<evidence type="ECO:0000256" key="1">
    <source>
        <dbReference type="SAM" id="Phobius"/>
    </source>
</evidence>
<comment type="caution">
    <text evidence="2">The sequence shown here is derived from an EMBL/GenBank/DDBJ whole genome shotgun (WGS) entry which is preliminary data.</text>
</comment>
<evidence type="ECO:0008006" key="4">
    <source>
        <dbReference type="Google" id="ProtNLM"/>
    </source>
</evidence>
<sequence>MKQFSKYIFGGIVVILIVMSVLDVVYTKVYETSYPRTKFQYLRSLKNQKVDYIFIGSSRVENGIVPSVIKEKTGKLAVNFGFQAAKLGDIYELLQLIKEYNIQYETILIQVDYIYNIPKGHSTIFEFEMMPFVRDNAITKAYSDTYSAHPVANYYLPFYRYCRNDLKLGFREIFANFVGKKTNIIPNKGYGAKYGTSNELKGALPDVILDKNKMVDSIQSFVKQNKMKVLFYCAPFCKENQNQNFTTKLKTKIPELHDFSRVLKDDKLFLNCNHLNDTGARRFTEILTEELLMK</sequence>
<evidence type="ECO:0000313" key="3">
    <source>
        <dbReference type="Proteomes" id="UP000237310"/>
    </source>
</evidence>
<dbReference type="AlphaFoldDB" id="A0A2S5AF74"/>
<protein>
    <recommendedName>
        <fullName evidence="4">SGNH/GDSL hydrolase family protein</fullName>
    </recommendedName>
</protein>
<dbReference type="OrthoDB" id="7297045at2"/>
<accession>A0A2S5AF74</accession>
<dbReference type="Proteomes" id="UP000237310">
    <property type="component" value="Unassembled WGS sequence"/>
</dbReference>
<proteinExistence type="predicted"/>
<dbReference type="RefSeq" id="WP_103804264.1">
    <property type="nucleotide sequence ID" value="NZ_PQVG01000001.1"/>
</dbReference>
<feature type="transmembrane region" description="Helical" evidence="1">
    <location>
        <begin position="7"/>
        <end position="26"/>
    </location>
</feature>
<keyword evidence="1" id="KW-0472">Membrane</keyword>
<keyword evidence="3" id="KW-1185">Reference proteome</keyword>
<dbReference type="EMBL" id="PQVG01000001">
    <property type="protein sequence ID" value="POY41211.1"/>
    <property type="molecule type" value="Genomic_DNA"/>
</dbReference>
<gene>
    <name evidence="2" type="ORF">C3L50_01435</name>
</gene>
<reference evidence="2 3" key="1">
    <citation type="submission" date="2018-01" db="EMBL/GenBank/DDBJ databases">
        <authorList>
            <person name="Gaut B.S."/>
            <person name="Morton B.R."/>
            <person name="Clegg M.T."/>
            <person name="Duvall M.R."/>
        </authorList>
    </citation>
    <scope>NUCLEOTIDE SEQUENCE [LARGE SCALE GENOMIC DNA]</scope>
    <source>
        <strain evidence="2 3">HR-AY</strain>
    </source>
</reference>
<organism evidence="2 3">
    <name type="scientific">Flavobacterium alvei</name>
    <dbReference type="NCBI Taxonomy" id="2080416"/>
    <lineage>
        <taxon>Bacteria</taxon>
        <taxon>Pseudomonadati</taxon>
        <taxon>Bacteroidota</taxon>
        <taxon>Flavobacteriia</taxon>
        <taxon>Flavobacteriales</taxon>
        <taxon>Flavobacteriaceae</taxon>
        <taxon>Flavobacterium</taxon>
    </lineage>
</organism>
<keyword evidence="1" id="KW-0812">Transmembrane</keyword>
<name>A0A2S5AF74_9FLAO</name>
<evidence type="ECO:0000313" key="2">
    <source>
        <dbReference type="EMBL" id="POY41211.1"/>
    </source>
</evidence>
<keyword evidence="1" id="KW-1133">Transmembrane helix</keyword>